<evidence type="ECO:0000256" key="1">
    <source>
        <dbReference type="SAM" id="Phobius"/>
    </source>
</evidence>
<dbReference type="EMBL" id="ASPP01027803">
    <property type="protein sequence ID" value="ETO05755.1"/>
    <property type="molecule type" value="Genomic_DNA"/>
</dbReference>
<comment type="caution">
    <text evidence="2">The sequence shown here is derived from an EMBL/GenBank/DDBJ whole genome shotgun (WGS) entry which is preliminary data.</text>
</comment>
<evidence type="ECO:0000313" key="3">
    <source>
        <dbReference type="Proteomes" id="UP000023152"/>
    </source>
</evidence>
<evidence type="ECO:0000313" key="2">
    <source>
        <dbReference type="EMBL" id="ETO05755.1"/>
    </source>
</evidence>
<keyword evidence="1" id="KW-0472">Membrane</keyword>
<feature type="transmembrane region" description="Helical" evidence="1">
    <location>
        <begin position="163"/>
        <end position="186"/>
    </location>
</feature>
<name>X6LYE5_RETFI</name>
<keyword evidence="1" id="KW-1133">Transmembrane helix</keyword>
<sequence>MDYHHHLPPNTLFFRYDRKFSDTKFKLFFLHVFYHTYYYWSIRCYCCYFFWNHVIYTYYICDNGELDDLISFLQDGPDTTLRVISTNHKANFIRTYLDQESNTLYSSVTLKSLRQANQSSFIKCFYNFCYFIHDDDGLIDILKFYLQIWTEVKDEIKCQFPIILIQLPIAIGVFGVTFVFGPIYLLSRFLTIFFPAIF</sequence>
<accession>X6LYE5</accession>
<reference evidence="2 3" key="1">
    <citation type="journal article" date="2013" name="Curr. Biol.">
        <title>The Genome of the Foraminiferan Reticulomyxa filosa.</title>
        <authorList>
            <person name="Glockner G."/>
            <person name="Hulsmann N."/>
            <person name="Schleicher M."/>
            <person name="Noegel A.A."/>
            <person name="Eichinger L."/>
            <person name="Gallinger C."/>
            <person name="Pawlowski J."/>
            <person name="Sierra R."/>
            <person name="Euteneuer U."/>
            <person name="Pillet L."/>
            <person name="Moustafa A."/>
            <person name="Platzer M."/>
            <person name="Groth M."/>
            <person name="Szafranski K."/>
            <person name="Schliwa M."/>
        </authorList>
    </citation>
    <scope>NUCLEOTIDE SEQUENCE [LARGE SCALE GENOMIC DNA]</scope>
</reference>
<organism evidence="2 3">
    <name type="scientific">Reticulomyxa filosa</name>
    <dbReference type="NCBI Taxonomy" id="46433"/>
    <lineage>
        <taxon>Eukaryota</taxon>
        <taxon>Sar</taxon>
        <taxon>Rhizaria</taxon>
        <taxon>Retaria</taxon>
        <taxon>Foraminifera</taxon>
        <taxon>Monothalamids</taxon>
        <taxon>Reticulomyxidae</taxon>
        <taxon>Reticulomyxa</taxon>
    </lineage>
</organism>
<dbReference type="AlphaFoldDB" id="X6LYE5"/>
<keyword evidence="1" id="KW-0812">Transmembrane</keyword>
<protein>
    <submittedName>
        <fullName evidence="2">Uncharacterized protein</fullName>
    </submittedName>
</protein>
<keyword evidence="3" id="KW-1185">Reference proteome</keyword>
<feature type="non-terminal residue" evidence="2">
    <location>
        <position position="198"/>
    </location>
</feature>
<proteinExistence type="predicted"/>
<dbReference type="Proteomes" id="UP000023152">
    <property type="component" value="Unassembled WGS sequence"/>
</dbReference>
<gene>
    <name evidence="2" type="ORF">RFI_31641</name>
</gene>